<evidence type="ECO:0000313" key="1">
    <source>
        <dbReference type="EMBL" id="MBG6136589.1"/>
    </source>
</evidence>
<dbReference type="EMBL" id="JADOUF010000001">
    <property type="protein sequence ID" value="MBG6136589.1"/>
    <property type="molecule type" value="Genomic_DNA"/>
</dbReference>
<accession>A0A8J7GPJ1</accession>
<protein>
    <submittedName>
        <fullName evidence="1">Uncharacterized protein</fullName>
    </submittedName>
</protein>
<keyword evidence="2" id="KW-1185">Reference proteome</keyword>
<organism evidence="1 2">
    <name type="scientific">Longispora fulva</name>
    <dbReference type="NCBI Taxonomy" id="619741"/>
    <lineage>
        <taxon>Bacteria</taxon>
        <taxon>Bacillati</taxon>
        <taxon>Actinomycetota</taxon>
        <taxon>Actinomycetes</taxon>
        <taxon>Micromonosporales</taxon>
        <taxon>Micromonosporaceae</taxon>
        <taxon>Longispora</taxon>
    </lineage>
</organism>
<dbReference type="RefSeq" id="WP_197003547.1">
    <property type="nucleotide sequence ID" value="NZ_BONS01000016.1"/>
</dbReference>
<reference evidence="1" key="1">
    <citation type="submission" date="2020-11" db="EMBL/GenBank/DDBJ databases">
        <title>Sequencing the genomes of 1000 actinobacteria strains.</title>
        <authorList>
            <person name="Klenk H.-P."/>
        </authorList>
    </citation>
    <scope>NUCLEOTIDE SEQUENCE</scope>
    <source>
        <strain evidence="1">DSM 45356</strain>
    </source>
</reference>
<proteinExistence type="predicted"/>
<name>A0A8J7GPJ1_9ACTN</name>
<comment type="caution">
    <text evidence="1">The sequence shown here is derived from an EMBL/GenBank/DDBJ whole genome shotgun (WGS) entry which is preliminary data.</text>
</comment>
<evidence type="ECO:0000313" key="2">
    <source>
        <dbReference type="Proteomes" id="UP000622552"/>
    </source>
</evidence>
<dbReference type="AlphaFoldDB" id="A0A8J7GPJ1"/>
<gene>
    <name evidence="1" type="ORF">IW245_002783</name>
</gene>
<dbReference type="Proteomes" id="UP000622552">
    <property type="component" value="Unassembled WGS sequence"/>
</dbReference>
<sequence length="46" mass="4921">MTAPRARCQTTMITTVRAKPTGQRPSFANALTVRSNSCTSLPSGRP</sequence>